<name>A0ABD0JHA0_9CAEN</name>
<gene>
    <name evidence="2" type="ORF">BaRGS_00034681</name>
</gene>
<keyword evidence="3" id="KW-1185">Reference proteome</keyword>
<feature type="non-terminal residue" evidence="2">
    <location>
        <position position="81"/>
    </location>
</feature>
<dbReference type="EMBL" id="JACVVK020000448">
    <property type="protein sequence ID" value="KAK7474075.1"/>
    <property type="molecule type" value="Genomic_DNA"/>
</dbReference>
<comment type="caution">
    <text evidence="2">The sequence shown here is derived from an EMBL/GenBank/DDBJ whole genome shotgun (WGS) entry which is preliminary data.</text>
</comment>
<feature type="non-terminal residue" evidence="2">
    <location>
        <position position="1"/>
    </location>
</feature>
<feature type="region of interest" description="Disordered" evidence="1">
    <location>
        <begin position="1"/>
        <end position="26"/>
    </location>
</feature>
<dbReference type="Proteomes" id="UP001519460">
    <property type="component" value="Unassembled WGS sequence"/>
</dbReference>
<sequence>NQSVGVPSSSHTNPPVILTQSDLPSTLTDKIPQAQSRQTPRCTCKQSNGVRYTGVCRERVSNASTVLPRHTWTISQGKGQQ</sequence>
<reference evidence="2 3" key="1">
    <citation type="journal article" date="2023" name="Sci. Data">
        <title>Genome assembly of the Korean intertidal mud-creeper Batillaria attramentaria.</title>
        <authorList>
            <person name="Patra A.K."/>
            <person name="Ho P.T."/>
            <person name="Jun S."/>
            <person name="Lee S.J."/>
            <person name="Kim Y."/>
            <person name="Won Y.J."/>
        </authorList>
    </citation>
    <scope>NUCLEOTIDE SEQUENCE [LARGE SCALE GENOMIC DNA]</scope>
    <source>
        <strain evidence="2">Wonlab-2016</strain>
    </source>
</reference>
<organism evidence="2 3">
    <name type="scientific">Batillaria attramentaria</name>
    <dbReference type="NCBI Taxonomy" id="370345"/>
    <lineage>
        <taxon>Eukaryota</taxon>
        <taxon>Metazoa</taxon>
        <taxon>Spiralia</taxon>
        <taxon>Lophotrochozoa</taxon>
        <taxon>Mollusca</taxon>
        <taxon>Gastropoda</taxon>
        <taxon>Caenogastropoda</taxon>
        <taxon>Sorbeoconcha</taxon>
        <taxon>Cerithioidea</taxon>
        <taxon>Batillariidae</taxon>
        <taxon>Batillaria</taxon>
    </lineage>
</organism>
<evidence type="ECO:0000313" key="3">
    <source>
        <dbReference type="Proteomes" id="UP001519460"/>
    </source>
</evidence>
<protein>
    <submittedName>
        <fullName evidence="2">Uncharacterized protein</fullName>
    </submittedName>
</protein>
<proteinExistence type="predicted"/>
<dbReference type="AlphaFoldDB" id="A0ABD0JHA0"/>
<accession>A0ABD0JHA0</accession>
<evidence type="ECO:0000313" key="2">
    <source>
        <dbReference type="EMBL" id="KAK7474075.1"/>
    </source>
</evidence>
<evidence type="ECO:0000256" key="1">
    <source>
        <dbReference type="SAM" id="MobiDB-lite"/>
    </source>
</evidence>